<feature type="non-terminal residue" evidence="1">
    <location>
        <position position="59"/>
    </location>
</feature>
<dbReference type="RefSeq" id="XP_022398153.1">
    <property type="nucleotide sequence ID" value="XM_022548431.1"/>
</dbReference>
<dbReference type="GeneID" id="34464691"/>
<gene>
    <name evidence="1" type="ORF">ASPGLDRAFT_60358</name>
</gene>
<dbReference type="AlphaFoldDB" id="A0A1L9VC47"/>
<sequence length="59" mass="6805">MNKFYGPDDMSFKLVYSEIEKLAQNAEKILGRRRSPKPIPMDPSAVCNDKLRQCTVQMD</sequence>
<proteinExistence type="predicted"/>
<dbReference type="Proteomes" id="UP000184300">
    <property type="component" value="Unassembled WGS sequence"/>
</dbReference>
<reference evidence="2" key="1">
    <citation type="journal article" date="2017" name="Genome Biol.">
        <title>Comparative genomics reveals high biological diversity and specific adaptations in the industrially and medically important fungal genus Aspergillus.</title>
        <authorList>
            <person name="de Vries R.P."/>
            <person name="Riley R."/>
            <person name="Wiebenga A."/>
            <person name="Aguilar-Osorio G."/>
            <person name="Amillis S."/>
            <person name="Uchima C.A."/>
            <person name="Anderluh G."/>
            <person name="Asadollahi M."/>
            <person name="Askin M."/>
            <person name="Barry K."/>
            <person name="Battaglia E."/>
            <person name="Bayram O."/>
            <person name="Benocci T."/>
            <person name="Braus-Stromeyer S.A."/>
            <person name="Caldana C."/>
            <person name="Canovas D."/>
            <person name="Cerqueira G.C."/>
            <person name="Chen F."/>
            <person name="Chen W."/>
            <person name="Choi C."/>
            <person name="Clum A."/>
            <person name="Dos Santos R.A."/>
            <person name="Damasio A.R."/>
            <person name="Diallinas G."/>
            <person name="Emri T."/>
            <person name="Fekete E."/>
            <person name="Flipphi M."/>
            <person name="Freyberg S."/>
            <person name="Gallo A."/>
            <person name="Gournas C."/>
            <person name="Habgood R."/>
            <person name="Hainaut M."/>
            <person name="Harispe M.L."/>
            <person name="Henrissat B."/>
            <person name="Hilden K.S."/>
            <person name="Hope R."/>
            <person name="Hossain A."/>
            <person name="Karabika E."/>
            <person name="Karaffa L."/>
            <person name="Karanyi Z."/>
            <person name="Krasevec N."/>
            <person name="Kuo A."/>
            <person name="Kusch H."/>
            <person name="LaButti K."/>
            <person name="Lagendijk E.L."/>
            <person name="Lapidus A."/>
            <person name="Levasseur A."/>
            <person name="Lindquist E."/>
            <person name="Lipzen A."/>
            <person name="Logrieco A.F."/>
            <person name="MacCabe A."/>
            <person name="Maekelae M.R."/>
            <person name="Malavazi I."/>
            <person name="Melin P."/>
            <person name="Meyer V."/>
            <person name="Mielnichuk N."/>
            <person name="Miskei M."/>
            <person name="Molnar A.P."/>
            <person name="Mule G."/>
            <person name="Ngan C.Y."/>
            <person name="Orejas M."/>
            <person name="Orosz E."/>
            <person name="Ouedraogo J.P."/>
            <person name="Overkamp K.M."/>
            <person name="Park H.-S."/>
            <person name="Perrone G."/>
            <person name="Piumi F."/>
            <person name="Punt P.J."/>
            <person name="Ram A.F."/>
            <person name="Ramon A."/>
            <person name="Rauscher S."/>
            <person name="Record E."/>
            <person name="Riano-Pachon D.M."/>
            <person name="Robert V."/>
            <person name="Roehrig J."/>
            <person name="Ruller R."/>
            <person name="Salamov A."/>
            <person name="Salih N.S."/>
            <person name="Samson R.A."/>
            <person name="Sandor E."/>
            <person name="Sanguinetti M."/>
            <person name="Schuetze T."/>
            <person name="Sepcic K."/>
            <person name="Shelest E."/>
            <person name="Sherlock G."/>
            <person name="Sophianopoulou V."/>
            <person name="Squina F.M."/>
            <person name="Sun H."/>
            <person name="Susca A."/>
            <person name="Todd R.B."/>
            <person name="Tsang A."/>
            <person name="Unkles S.E."/>
            <person name="van de Wiele N."/>
            <person name="van Rossen-Uffink D."/>
            <person name="Oliveira J.V."/>
            <person name="Vesth T.C."/>
            <person name="Visser J."/>
            <person name="Yu J.-H."/>
            <person name="Zhou M."/>
            <person name="Andersen M.R."/>
            <person name="Archer D.B."/>
            <person name="Baker S.E."/>
            <person name="Benoit I."/>
            <person name="Brakhage A.A."/>
            <person name="Braus G.H."/>
            <person name="Fischer R."/>
            <person name="Frisvad J.C."/>
            <person name="Goldman G.H."/>
            <person name="Houbraken J."/>
            <person name="Oakley B."/>
            <person name="Pocsi I."/>
            <person name="Scazzocchio C."/>
            <person name="Seiboth B."/>
            <person name="vanKuyk P.A."/>
            <person name="Wortman J."/>
            <person name="Dyer P.S."/>
            <person name="Grigoriev I.V."/>
        </authorList>
    </citation>
    <scope>NUCLEOTIDE SEQUENCE [LARGE SCALE GENOMIC DNA]</scope>
    <source>
        <strain evidence="2">CBS 516.65</strain>
    </source>
</reference>
<dbReference type="VEuPathDB" id="FungiDB:ASPGLDRAFT_60358"/>
<dbReference type="EMBL" id="KV878906">
    <property type="protein sequence ID" value="OJJ81455.1"/>
    <property type="molecule type" value="Genomic_DNA"/>
</dbReference>
<organism evidence="1 2">
    <name type="scientific">Aspergillus glaucus CBS 516.65</name>
    <dbReference type="NCBI Taxonomy" id="1160497"/>
    <lineage>
        <taxon>Eukaryota</taxon>
        <taxon>Fungi</taxon>
        <taxon>Dikarya</taxon>
        <taxon>Ascomycota</taxon>
        <taxon>Pezizomycotina</taxon>
        <taxon>Eurotiomycetes</taxon>
        <taxon>Eurotiomycetidae</taxon>
        <taxon>Eurotiales</taxon>
        <taxon>Aspergillaceae</taxon>
        <taxon>Aspergillus</taxon>
        <taxon>Aspergillus subgen. Aspergillus</taxon>
    </lineage>
</organism>
<accession>A0A1L9VC47</accession>
<evidence type="ECO:0000313" key="2">
    <source>
        <dbReference type="Proteomes" id="UP000184300"/>
    </source>
</evidence>
<keyword evidence="2" id="KW-1185">Reference proteome</keyword>
<name>A0A1L9VC47_ASPGL</name>
<evidence type="ECO:0000313" key="1">
    <source>
        <dbReference type="EMBL" id="OJJ81455.1"/>
    </source>
</evidence>
<protein>
    <submittedName>
        <fullName evidence="1">Uncharacterized protein</fullName>
    </submittedName>
</protein>